<evidence type="ECO:0000256" key="1">
    <source>
        <dbReference type="ARBA" id="ARBA00023157"/>
    </source>
</evidence>
<keyword evidence="1" id="KW-1015">Disulfide bond</keyword>
<evidence type="ECO:0000256" key="5">
    <source>
        <dbReference type="SAM" id="SignalP"/>
    </source>
</evidence>
<dbReference type="SUPFAM" id="SSF53474">
    <property type="entry name" value="alpha/beta-Hydrolases"/>
    <property type="match status" value="1"/>
</dbReference>
<organism evidence="7 8">
    <name type="scientific">Puccinia triticina</name>
    <dbReference type="NCBI Taxonomy" id="208348"/>
    <lineage>
        <taxon>Eukaryota</taxon>
        <taxon>Fungi</taxon>
        <taxon>Dikarya</taxon>
        <taxon>Basidiomycota</taxon>
        <taxon>Pucciniomycotina</taxon>
        <taxon>Pucciniomycetes</taxon>
        <taxon>Pucciniales</taxon>
        <taxon>Pucciniaceae</taxon>
        <taxon>Puccinia</taxon>
    </lineage>
</organism>
<evidence type="ECO:0000256" key="4">
    <source>
        <dbReference type="ARBA" id="ARBA00048461"/>
    </source>
</evidence>
<dbReference type="PANTHER" id="PTHR45856:SF25">
    <property type="entry name" value="FUNGAL LIPASE-LIKE DOMAIN-CONTAINING PROTEIN"/>
    <property type="match status" value="1"/>
</dbReference>
<evidence type="ECO:0000313" key="8">
    <source>
        <dbReference type="Proteomes" id="UP001164743"/>
    </source>
</evidence>
<evidence type="ECO:0000313" key="7">
    <source>
        <dbReference type="EMBL" id="WAQ91518.1"/>
    </source>
</evidence>
<dbReference type="InterPro" id="IPR051218">
    <property type="entry name" value="Sec_MonoDiacylglyc_Lipase"/>
</dbReference>
<comment type="similarity">
    <text evidence="2">Belongs to the AB hydrolase superfamily. Lipase family. Class 3 subfamily.</text>
</comment>
<dbReference type="Gene3D" id="3.40.50.1820">
    <property type="entry name" value="alpha/beta hydrolase"/>
    <property type="match status" value="1"/>
</dbReference>
<evidence type="ECO:0000256" key="3">
    <source>
        <dbReference type="ARBA" id="ARBA00047591"/>
    </source>
</evidence>
<sequence length="343" mass="37059">MTAATKTVRCLAALAVALALLPDARSLRARQVSDATSVQPVDPSITDPKAILADRIPWYTQDADQQDHIRLHWSVRHPLPARPRTAADPPQTSRTQLSAAYGDYRTLCPATFAVHGNDFEVLEDFATAEGQTGYVARVPFMQKIVIVFRGYDSDVALSWEPAPIDFGRPVGRCTATNGCTAGRGVLALYNSARIATDNWARAKQAVNATGLKFSVTGHGIGGAVAQLAALDLGIDGHVHYAHSQAAPRAVSRTAATLLSEIFQGEAGQHVVANHDYFPHIVPRTSGFVRVNSAVWVFGNRTEWMRVCHYYPENGACLGNGTSIADNYYYFTPMGQCGAADKGF</sequence>
<dbReference type="InterPro" id="IPR002921">
    <property type="entry name" value="Fungal_lipase-type"/>
</dbReference>
<reference evidence="7" key="1">
    <citation type="submission" date="2022-10" db="EMBL/GenBank/DDBJ databases">
        <title>Puccinia triticina Genome sequencing and assembly.</title>
        <authorList>
            <person name="Li C."/>
        </authorList>
    </citation>
    <scope>NUCLEOTIDE SEQUENCE</scope>
    <source>
        <strain evidence="7">Pt15</strain>
    </source>
</reference>
<evidence type="ECO:0000256" key="2">
    <source>
        <dbReference type="ARBA" id="ARBA00043996"/>
    </source>
</evidence>
<dbReference type="Proteomes" id="UP001164743">
    <property type="component" value="Chromosome 14A"/>
</dbReference>
<dbReference type="Pfam" id="PF01764">
    <property type="entry name" value="Lipase_3"/>
    <property type="match status" value="1"/>
</dbReference>
<accession>A0ABY7D323</accession>
<comment type="catalytic activity">
    <reaction evidence="4">
        <text>a monoacylglycerol + H2O = glycerol + a fatty acid + H(+)</text>
        <dbReference type="Rhea" id="RHEA:15245"/>
        <dbReference type="ChEBI" id="CHEBI:15377"/>
        <dbReference type="ChEBI" id="CHEBI:15378"/>
        <dbReference type="ChEBI" id="CHEBI:17408"/>
        <dbReference type="ChEBI" id="CHEBI:17754"/>
        <dbReference type="ChEBI" id="CHEBI:28868"/>
    </reaction>
</comment>
<feature type="signal peptide" evidence="5">
    <location>
        <begin position="1"/>
        <end position="26"/>
    </location>
</feature>
<dbReference type="GeneID" id="77804010"/>
<proteinExistence type="inferred from homology"/>
<dbReference type="InterPro" id="IPR029058">
    <property type="entry name" value="AB_hydrolase_fold"/>
</dbReference>
<feature type="domain" description="Fungal lipase-type" evidence="6">
    <location>
        <begin position="165"/>
        <end position="283"/>
    </location>
</feature>
<name>A0ABY7D323_9BASI</name>
<feature type="chain" id="PRO_5045936828" description="Fungal lipase-type domain-containing protein" evidence="5">
    <location>
        <begin position="27"/>
        <end position="343"/>
    </location>
</feature>
<keyword evidence="8" id="KW-1185">Reference proteome</keyword>
<dbReference type="RefSeq" id="XP_053027073.1">
    <property type="nucleotide sequence ID" value="XM_053163115.1"/>
</dbReference>
<keyword evidence="5" id="KW-0732">Signal</keyword>
<comment type="catalytic activity">
    <reaction evidence="3">
        <text>a diacylglycerol + H2O = a monoacylglycerol + a fatty acid + H(+)</text>
        <dbReference type="Rhea" id="RHEA:32731"/>
        <dbReference type="ChEBI" id="CHEBI:15377"/>
        <dbReference type="ChEBI" id="CHEBI:15378"/>
        <dbReference type="ChEBI" id="CHEBI:17408"/>
        <dbReference type="ChEBI" id="CHEBI:18035"/>
        <dbReference type="ChEBI" id="CHEBI:28868"/>
    </reaction>
</comment>
<gene>
    <name evidence="7" type="ORF">PtA15_14A402</name>
</gene>
<dbReference type="PANTHER" id="PTHR45856">
    <property type="entry name" value="ALPHA/BETA-HYDROLASES SUPERFAMILY PROTEIN"/>
    <property type="match status" value="1"/>
</dbReference>
<evidence type="ECO:0000259" key="6">
    <source>
        <dbReference type="Pfam" id="PF01764"/>
    </source>
</evidence>
<protein>
    <recommendedName>
        <fullName evidence="6">Fungal lipase-type domain-containing protein</fullName>
    </recommendedName>
</protein>
<dbReference type="EMBL" id="CP110434">
    <property type="protein sequence ID" value="WAQ91518.1"/>
    <property type="molecule type" value="Genomic_DNA"/>
</dbReference>